<dbReference type="PANTHER" id="PTHR34484">
    <property type="entry name" value="OS02G0832600 PROTEIN"/>
    <property type="match status" value="1"/>
</dbReference>
<evidence type="ECO:0008006" key="4">
    <source>
        <dbReference type="Google" id="ProtNLM"/>
    </source>
</evidence>
<reference evidence="2 3" key="1">
    <citation type="journal article" date="2018" name="Mol. Plant">
        <title>The genome of Artemisia annua provides insight into the evolution of Asteraceae family and artemisinin biosynthesis.</title>
        <authorList>
            <person name="Shen Q."/>
            <person name="Zhang L."/>
            <person name="Liao Z."/>
            <person name="Wang S."/>
            <person name="Yan T."/>
            <person name="Shi P."/>
            <person name="Liu M."/>
            <person name="Fu X."/>
            <person name="Pan Q."/>
            <person name="Wang Y."/>
            <person name="Lv Z."/>
            <person name="Lu X."/>
            <person name="Zhang F."/>
            <person name="Jiang W."/>
            <person name="Ma Y."/>
            <person name="Chen M."/>
            <person name="Hao X."/>
            <person name="Li L."/>
            <person name="Tang Y."/>
            <person name="Lv G."/>
            <person name="Zhou Y."/>
            <person name="Sun X."/>
            <person name="Brodelius P.E."/>
            <person name="Rose J.K.C."/>
            <person name="Tang K."/>
        </authorList>
    </citation>
    <scope>NUCLEOTIDE SEQUENCE [LARGE SCALE GENOMIC DNA]</scope>
    <source>
        <strain evidence="3">cv. Huhao1</strain>
        <tissue evidence="2">Leaf</tissue>
    </source>
</reference>
<name>A0A2U1L0D9_ARTAN</name>
<proteinExistence type="predicted"/>
<evidence type="ECO:0000313" key="3">
    <source>
        <dbReference type="Proteomes" id="UP000245207"/>
    </source>
</evidence>
<dbReference type="Proteomes" id="UP000245207">
    <property type="component" value="Unassembled WGS sequence"/>
</dbReference>
<feature type="compositionally biased region" description="Basic and acidic residues" evidence="1">
    <location>
        <begin position="170"/>
        <end position="183"/>
    </location>
</feature>
<sequence>MQKQNNNWLNLKPRRFAKKKFTKSAPLAPRNTTSFLIRAKKSGGIASLVSPCAVTPAVLPTPVFSPSREVLGDMAKEEWGVDGYGSMKGLIRRRFEMVYPSNGGGNLESRVDDQGSHIARLEEENVMLKERLFYMEREFGELRTRLQSLEVKKQNESENSDGNQCSVHIEGNKMDNSDENECSVHNEDHKMEDEDNEIVEAKEKDLNGMVVNVDSSDISIELTKTIDDMVGDGVCVSRN</sequence>
<dbReference type="AlphaFoldDB" id="A0A2U1L0D9"/>
<feature type="region of interest" description="Disordered" evidence="1">
    <location>
        <begin position="153"/>
        <end position="183"/>
    </location>
</feature>
<dbReference type="EMBL" id="PKPP01012364">
    <property type="protein sequence ID" value="PWA42492.1"/>
    <property type="molecule type" value="Genomic_DNA"/>
</dbReference>
<accession>A0A2U1L0D9</accession>
<organism evidence="2 3">
    <name type="scientific">Artemisia annua</name>
    <name type="common">Sweet wormwood</name>
    <dbReference type="NCBI Taxonomy" id="35608"/>
    <lineage>
        <taxon>Eukaryota</taxon>
        <taxon>Viridiplantae</taxon>
        <taxon>Streptophyta</taxon>
        <taxon>Embryophyta</taxon>
        <taxon>Tracheophyta</taxon>
        <taxon>Spermatophyta</taxon>
        <taxon>Magnoliopsida</taxon>
        <taxon>eudicotyledons</taxon>
        <taxon>Gunneridae</taxon>
        <taxon>Pentapetalae</taxon>
        <taxon>asterids</taxon>
        <taxon>campanulids</taxon>
        <taxon>Asterales</taxon>
        <taxon>Asteraceae</taxon>
        <taxon>Asteroideae</taxon>
        <taxon>Anthemideae</taxon>
        <taxon>Artemisiinae</taxon>
        <taxon>Artemisia</taxon>
    </lineage>
</organism>
<gene>
    <name evidence="2" type="ORF">CTI12_AA544170</name>
</gene>
<dbReference type="OrthoDB" id="1935617at2759"/>
<evidence type="ECO:0000313" key="2">
    <source>
        <dbReference type="EMBL" id="PWA42492.1"/>
    </source>
</evidence>
<keyword evidence="3" id="KW-1185">Reference proteome</keyword>
<dbReference type="STRING" id="35608.A0A2U1L0D9"/>
<dbReference type="PANTHER" id="PTHR34484:SF2">
    <property type="entry name" value="OS02G0832600 PROTEIN"/>
    <property type="match status" value="1"/>
</dbReference>
<comment type="caution">
    <text evidence="2">The sequence shown here is derived from an EMBL/GenBank/DDBJ whole genome shotgun (WGS) entry which is preliminary data.</text>
</comment>
<evidence type="ECO:0000256" key="1">
    <source>
        <dbReference type="SAM" id="MobiDB-lite"/>
    </source>
</evidence>
<protein>
    <recommendedName>
        <fullName evidence="4">PRLI-interacting factor A</fullName>
    </recommendedName>
</protein>